<evidence type="ECO:0000313" key="1">
    <source>
        <dbReference type="EMBL" id="ASM78971.1"/>
    </source>
</evidence>
<dbReference type="AlphaFoldDB" id="A0A221KIV0"/>
<dbReference type="KEGG" id="vff:VITFI_CDS3194"/>
<accession>A0A221KIV0</accession>
<protein>
    <submittedName>
        <fullName evidence="1">Uncharacterized protein</fullName>
    </submittedName>
</protein>
<dbReference type="EMBL" id="CP022423">
    <property type="protein sequence ID" value="ASM78971.1"/>
    <property type="molecule type" value="Genomic_DNA"/>
</dbReference>
<organism evidence="1 2">
    <name type="scientific">Vitreoscilla filiformis</name>
    <dbReference type="NCBI Taxonomy" id="63"/>
    <lineage>
        <taxon>Bacteria</taxon>
        <taxon>Pseudomonadati</taxon>
        <taxon>Pseudomonadota</taxon>
        <taxon>Betaproteobacteria</taxon>
        <taxon>Neisseriales</taxon>
        <taxon>Neisseriaceae</taxon>
        <taxon>Vitreoscilla</taxon>
    </lineage>
</organism>
<sequence>MSLGEAERRWMTQRIHAVLMGSNNGRVDHHPLVASLLGQGVKHALPLGVAQSVAFSHALSHRNAALIFKGLGGLIDDRP</sequence>
<gene>
    <name evidence="1" type="ORF">VITFI_CDS3194</name>
</gene>
<dbReference type="Proteomes" id="UP000199729">
    <property type="component" value="Chromosome"/>
</dbReference>
<proteinExistence type="predicted"/>
<keyword evidence="2" id="KW-1185">Reference proteome</keyword>
<evidence type="ECO:0000313" key="2">
    <source>
        <dbReference type="Proteomes" id="UP000199729"/>
    </source>
</evidence>
<name>A0A221KIV0_VITFI</name>
<reference evidence="1 2" key="1">
    <citation type="submission" date="2017-07" db="EMBL/GenBank/DDBJ databases">
        <title>Complete Genome Sequence of the cosmetic ferment Vitreoscilla filiformis (ATCC15551).</title>
        <authorList>
            <person name="Contreras S."/>
            <person name="Sagory-Zalkind P."/>
            <person name="Blanquart H."/>
            <person name="Iltis A."/>
            <person name="Morand S.C."/>
        </authorList>
    </citation>
    <scope>NUCLEOTIDE SEQUENCE [LARGE SCALE GENOMIC DNA]</scope>
    <source>
        <strain evidence="1 2">ATCC 15551</strain>
    </source>
</reference>